<comment type="caution">
    <text evidence="2">The sequence shown here is derived from an EMBL/GenBank/DDBJ whole genome shotgun (WGS) entry which is preliminary data.</text>
</comment>
<feature type="region of interest" description="Disordered" evidence="1">
    <location>
        <begin position="160"/>
        <end position="193"/>
    </location>
</feature>
<dbReference type="EMBL" id="QLTK01000028">
    <property type="protein sequence ID" value="RAS21575.1"/>
    <property type="molecule type" value="Genomic_DNA"/>
</dbReference>
<evidence type="ECO:0000256" key="1">
    <source>
        <dbReference type="SAM" id="MobiDB-lite"/>
    </source>
</evidence>
<protein>
    <submittedName>
        <fullName evidence="2">Uncharacterized protein</fullName>
    </submittedName>
</protein>
<name>A0A329BRK2_9BURK</name>
<evidence type="ECO:0000313" key="2">
    <source>
        <dbReference type="EMBL" id="RAS21575.1"/>
    </source>
</evidence>
<gene>
    <name evidence="2" type="ORF">BX591_12895</name>
</gene>
<feature type="compositionally biased region" description="Polar residues" evidence="1">
    <location>
        <begin position="166"/>
        <end position="193"/>
    </location>
</feature>
<reference evidence="2 3" key="1">
    <citation type="submission" date="2018-06" db="EMBL/GenBank/DDBJ databases">
        <title>Genomic Encyclopedia of Type Strains, Phase III (KMG-III): the genomes of soil and plant-associated and newly described type strains.</title>
        <authorList>
            <person name="Whitman W."/>
        </authorList>
    </citation>
    <scope>NUCLEOTIDE SEQUENCE [LARGE SCALE GENOMIC DNA]</scope>
    <source>
        <strain evidence="2 3">LMG 23644</strain>
    </source>
</reference>
<feature type="region of interest" description="Disordered" evidence="1">
    <location>
        <begin position="20"/>
        <end position="46"/>
    </location>
</feature>
<organism evidence="2 3">
    <name type="scientific">Paraburkholderia bryophila</name>
    <dbReference type="NCBI Taxonomy" id="420952"/>
    <lineage>
        <taxon>Bacteria</taxon>
        <taxon>Pseudomonadati</taxon>
        <taxon>Pseudomonadota</taxon>
        <taxon>Betaproteobacteria</taxon>
        <taxon>Burkholderiales</taxon>
        <taxon>Burkholderiaceae</taxon>
        <taxon>Paraburkholderia</taxon>
    </lineage>
</organism>
<dbReference type="Proteomes" id="UP000248918">
    <property type="component" value="Unassembled WGS sequence"/>
</dbReference>
<evidence type="ECO:0000313" key="3">
    <source>
        <dbReference type="Proteomes" id="UP000248918"/>
    </source>
</evidence>
<dbReference type="AlphaFoldDB" id="A0A329BRK2"/>
<accession>A0A329BRK2</accession>
<proteinExistence type="predicted"/>
<sequence length="193" mass="21415">MQKTETPPRKVGFLSFTVAKSTGMPPTGHTRPMGNPPCHRHRRTRTTPPSLSVRYVFASLHRPSMPGSANPDVRLRTSDVPLPDTLRYLNAASSPANFPFVPLRPLSCHRLVCQARCEAVQPLARIGDGPQRGTMQRKRLPSLAMTRIFAAKPDNCLPHKNADRFLTTQPPSPLNKTSSSKRFPSHLTTRPLP</sequence>